<feature type="region of interest" description="Disordered" evidence="1">
    <location>
        <begin position="1"/>
        <end position="26"/>
    </location>
</feature>
<dbReference type="Gene3D" id="1.20.910.10">
    <property type="entry name" value="Heme oxygenase-like"/>
    <property type="match status" value="1"/>
</dbReference>
<evidence type="ECO:0000313" key="3">
    <source>
        <dbReference type="Proteomes" id="UP000594118"/>
    </source>
</evidence>
<gene>
    <name evidence="2" type="ORF">F3W81_08140</name>
</gene>
<evidence type="ECO:0000256" key="1">
    <source>
        <dbReference type="SAM" id="MobiDB-lite"/>
    </source>
</evidence>
<dbReference type="RefSeq" id="WP_193083106.1">
    <property type="nucleotide sequence ID" value="NZ_CP045201.1"/>
</dbReference>
<keyword evidence="3" id="KW-1185">Reference proteome</keyword>
<accession>A0A7L9WM36</accession>
<proteinExistence type="predicted"/>
<organism evidence="2 3">
    <name type="scientific">Pseudooceanicola spongiae</name>
    <dbReference type="NCBI Taxonomy" id="2613965"/>
    <lineage>
        <taxon>Bacteria</taxon>
        <taxon>Pseudomonadati</taxon>
        <taxon>Pseudomonadota</taxon>
        <taxon>Alphaproteobacteria</taxon>
        <taxon>Rhodobacterales</taxon>
        <taxon>Paracoccaceae</taxon>
        <taxon>Pseudooceanicola</taxon>
    </lineage>
</organism>
<evidence type="ECO:0008006" key="4">
    <source>
        <dbReference type="Google" id="ProtNLM"/>
    </source>
</evidence>
<dbReference type="AlphaFoldDB" id="A0A7L9WM36"/>
<sequence length="224" mass="23949">MPVLTTSNIPSGAGGHRRQQETDETKSNCLDLLRRQTRTAHDATEAQFAAFLSAPASHLDSFLLTHLLAFEALSKARIGPELPEENGCLPDMISRLRADCDIRGLAVAKAPILLPLPSAAVAYLVIGSRLGTEVIRRKLIGVIPEADLPHYFAPQGANHDTARAWKALRARLGAIPADSVEATEICAGALRGFDAFAEADVIMRTTCGTGRTLPPSHIPATQES</sequence>
<reference evidence="2 3" key="1">
    <citation type="submission" date="2019-10" db="EMBL/GenBank/DDBJ databases">
        <title>Pseudopuniceibacterium sp. HQ09 islated from Antarctica.</title>
        <authorList>
            <person name="Liao L."/>
            <person name="Su S."/>
            <person name="Chen B."/>
            <person name="Yu Y."/>
        </authorList>
    </citation>
    <scope>NUCLEOTIDE SEQUENCE [LARGE SCALE GENOMIC DNA]</scope>
    <source>
        <strain evidence="2 3">HQ09</strain>
    </source>
</reference>
<dbReference type="SUPFAM" id="SSF48613">
    <property type="entry name" value="Heme oxygenase-like"/>
    <property type="match status" value="1"/>
</dbReference>
<protein>
    <recommendedName>
        <fullName evidence="4">Heme oxygenase</fullName>
    </recommendedName>
</protein>
<dbReference type="EMBL" id="CP045201">
    <property type="protein sequence ID" value="QOL80787.1"/>
    <property type="molecule type" value="Genomic_DNA"/>
</dbReference>
<evidence type="ECO:0000313" key="2">
    <source>
        <dbReference type="EMBL" id="QOL80787.1"/>
    </source>
</evidence>
<feature type="compositionally biased region" description="Polar residues" evidence="1">
    <location>
        <begin position="1"/>
        <end position="10"/>
    </location>
</feature>
<name>A0A7L9WM36_9RHOB</name>
<dbReference type="KEGG" id="pshq:F3W81_08140"/>
<dbReference type="InterPro" id="IPR016084">
    <property type="entry name" value="Haem_Oase-like_multi-hlx"/>
</dbReference>
<dbReference type="CDD" id="cd19166">
    <property type="entry name" value="HemeO-bac"/>
    <property type="match status" value="1"/>
</dbReference>
<dbReference type="Proteomes" id="UP000594118">
    <property type="component" value="Chromosome"/>
</dbReference>